<dbReference type="Proteomes" id="UP001162156">
    <property type="component" value="Unassembled WGS sequence"/>
</dbReference>
<comment type="caution">
    <text evidence="1">The sequence shown here is derived from an EMBL/GenBank/DDBJ whole genome shotgun (WGS) entry which is preliminary data.</text>
</comment>
<protein>
    <submittedName>
        <fullName evidence="1">Uncharacterized protein</fullName>
    </submittedName>
</protein>
<proteinExistence type="predicted"/>
<reference evidence="1" key="1">
    <citation type="journal article" date="2023" name="Insect Mol. Biol.">
        <title>Genome sequencing provides insights into the evolution of gene families encoding plant cell wall-degrading enzymes in longhorned beetles.</title>
        <authorList>
            <person name="Shin N.R."/>
            <person name="Okamura Y."/>
            <person name="Kirsch R."/>
            <person name="Pauchet Y."/>
        </authorList>
    </citation>
    <scope>NUCLEOTIDE SEQUENCE</scope>
    <source>
        <strain evidence="1">RBIC_L_NR</strain>
    </source>
</reference>
<evidence type="ECO:0000313" key="1">
    <source>
        <dbReference type="EMBL" id="KAJ8943232.1"/>
    </source>
</evidence>
<organism evidence="1 2">
    <name type="scientific">Rhamnusium bicolor</name>
    <dbReference type="NCBI Taxonomy" id="1586634"/>
    <lineage>
        <taxon>Eukaryota</taxon>
        <taxon>Metazoa</taxon>
        <taxon>Ecdysozoa</taxon>
        <taxon>Arthropoda</taxon>
        <taxon>Hexapoda</taxon>
        <taxon>Insecta</taxon>
        <taxon>Pterygota</taxon>
        <taxon>Neoptera</taxon>
        <taxon>Endopterygota</taxon>
        <taxon>Coleoptera</taxon>
        <taxon>Polyphaga</taxon>
        <taxon>Cucujiformia</taxon>
        <taxon>Chrysomeloidea</taxon>
        <taxon>Cerambycidae</taxon>
        <taxon>Lepturinae</taxon>
        <taxon>Rhagiini</taxon>
        <taxon>Rhamnusium</taxon>
    </lineage>
</organism>
<sequence length="85" mass="9840">MYLNPHHRPLQNILWRDNPKLPTQCLQMQTGTYDLKSSSFLATRCLVELAHNEEHNYPLAARALLNNTYVDDILLGSDTLRKLFS</sequence>
<evidence type="ECO:0000313" key="2">
    <source>
        <dbReference type="Proteomes" id="UP001162156"/>
    </source>
</evidence>
<dbReference type="AlphaFoldDB" id="A0AAV8XWG5"/>
<accession>A0AAV8XWG5</accession>
<name>A0AAV8XWG5_9CUCU</name>
<gene>
    <name evidence="1" type="ORF">NQ314_009805</name>
</gene>
<keyword evidence="2" id="KW-1185">Reference proteome</keyword>
<dbReference type="EMBL" id="JANEYF010002698">
    <property type="protein sequence ID" value="KAJ8943232.1"/>
    <property type="molecule type" value="Genomic_DNA"/>
</dbReference>